<dbReference type="EMBL" id="CP001140">
    <property type="protein sequence ID" value="ACL11402.1"/>
    <property type="molecule type" value="Genomic_DNA"/>
</dbReference>
<sequence length="115" mass="12618">MKQVIVVRSDLEMSKGKIAAQVAHASVIAAFEAYYNHREWFNEWWNSGQKKIVVKVRGEEELVKIYMEAISNGLPASIVRDAGLTELPPGTITAVAIGPAPDDRVDKLTGGLKLL</sequence>
<protein>
    <recommendedName>
        <fullName evidence="8 9">Peptidyl-tRNA hydrolase</fullName>
        <shortName evidence="9">PTH</shortName>
        <ecNumber evidence="3 9">3.1.1.29</ecNumber>
    </recommendedName>
</protein>
<dbReference type="Pfam" id="PF01981">
    <property type="entry name" value="PTH2"/>
    <property type="match status" value="1"/>
</dbReference>
<dbReference type="AlphaFoldDB" id="B8D5M1"/>
<gene>
    <name evidence="9" type="primary">pth</name>
    <name evidence="10" type="ordered locus">DKAM_1076</name>
</gene>
<dbReference type="NCBIfam" id="TIGR00283">
    <property type="entry name" value="arch_pth2"/>
    <property type="match status" value="1"/>
</dbReference>
<dbReference type="InterPro" id="IPR023476">
    <property type="entry name" value="Pep_tRNA_hydro_II_dom_sf"/>
</dbReference>
<proteinExistence type="inferred from homology"/>
<dbReference type="eggNOG" id="arCOG04228">
    <property type="taxonomic scope" value="Archaea"/>
</dbReference>
<name>B8D5M1_DESA1</name>
<organism evidence="10 11">
    <name type="scientific">Desulfurococcus amylolyticus (strain DSM 18924 / JCM 16383 / VKM B-2413 / 1221n)</name>
    <name type="common">Desulfurococcus kamchatkensis</name>
    <dbReference type="NCBI Taxonomy" id="490899"/>
    <lineage>
        <taxon>Archaea</taxon>
        <taxon>Thermoproteota</taxon>
        <taxon>Thermoprotei</taxon>
        <taxon>Desulfurococcales</taxon>
        <taxon>Desulfurococcaceae</taxon>
        <taxon>Desulfurococcus</taxon>
    </lineage>
</organism>
<dbReference type="KEGG" id="dka:DKAM_1076"/>
<evidence type="ECO:0000256" key="6">
    <source>
        <dbReference type="ARBA" id="ARBA00038050"/>
    </source>
</evidence>
<dbReference type="FunFam" id="3.40.1490.10:FF:000001">
    <property type="entry name" value="Peptidyl-tRNA hydrolase 2"/>
    <property type="match status" value="1"/>
</dbReference>
<evidence type="ECO:0000256" key="8">
    <source>
        <dbReference type="ARBA" id="ARBA00050038"/>
    </source>
</evidence>
<reference evidence="10 11" key="1">
    <citation type="journal article" date="2009" name="J. Bacteriol.">
        <title>Complete genome sequence of the anaerobic, protein-degrading hyperthermophilic crenarchaeon Desulfurococcus kamchatkensis.</title>
        <authorList>
            <person name="Ravin N.V."/>
            <person name="Mardanov A.V."/>
            <person name="Beletsky A.V."/>
            <person name="Kublanov I.V."/>
            <person name="Kolganova T.V."/>
            <person name="Lebedinsky A.V."/>
            <person name="Chernyh N.A."/>
            <person name="Bonch-Osmolovskaya E.A."/>
            <person name="Skryabin K.G."/>
        </authorList>
    </citation>
    <scope>NUCLEOTIDE SEQUENCE [LARGE SCALE GENOMIC DNA]</scope>
    <source>
        <strain evidence="11">DSM 18924 / JCM 16383 / VKM B-2413 / 1221n</strain>
    </source>
</reference>
<comment type="similarity">
    <text evidence="6 9">Belongs to the PTH2 family.</text>
</comment>
<keyword evidence="5 9" id="KW-0378">Hydrolase</keyword>
<dbReference type="EC" id="3.1.1.29" evidence="3 9"/>
<comment type="catalytic activity">
    <reaction evidence="7 9">
        <text>an N-acyl-L-alpha-aminoacyl-tRNA + H2O = an N-acyl-L-amino acid + a tRNA + H(+)</text>
        <dbReference type="Rhea" id="RHEA:54448"/>
        <dbReference type="Rhea" id="RHEA-COMP:10123"/>
        <dbReference type="Rhea" id="RHEA-COMP:13883"/>
        <dbReference type="ChEBI" id="CHEBI:15377"/>
        <dbReference type="ChEBI" id="CHEBI:15378"/>
        <dbReference type="ChEBI" id="CHEBI:59874"/>
        <dbReference type="ChEBI" id="CHEBI:78442"/>
        <dbReference type="ChEBI" id="CHEBI:138191"/>
        <dbReference type="EC" id="3.1.1.29"/>
    </reaction>
</comment>
<dbReference type="SUPFAM" id="SSF102462">
    <property type="entry name" value="Peptidyl-tRNA hydrolase II"/>
    <property type="match status" value="1"/>
</dbReference>
<comment type="function">
    <text evidence="1 9">The natural substrate for this enzyme may be peptidyl-tRNAs which drop off the ribosome during protein synthesis.</text>
</comment>
<dbReference type="PANTHER" id="PTHR12649:SF11">
    <property type="entry name" value="PEPTIDYL-TRNA HYDROLASE 2, MITOCHONDRIAL"/>
    <property type="match status" value="1"/>
</dbReference>
<evidence type="ECO:0000256" key="3">
    <source>
        <dbReference type="ARBA" id="ARBA00013260"/>
    </source>
</evidence>
<evidence type="ECO:0000256" key="9">
    <source>
        <dbReference type="HAMAP-Rule" id="MF_00628"/>
    </source>
</evidence>
<evidence type="ECO:0000256" key="2">
    <source>
        <dbReference type="ARBA" id="ARBA00004496"/>
    </source>
</evidence>
<dbReference type="Gene3D" id="3.40.1490.10">
    <property type="entry name" value="Bit1"/>
    <property type="match status" value="1"/>
</dbReference>
<dbReference type="PANTHER" id="PTHR12649">
    <property type="entry name" value="PEPTIDYL-TRNA HYDROLASE 2"/>
    <property type="match status" value="1"/>
</dbReference>
<evidence type="ECO:0000256" key="1">
    <source>
        <dbReference type="ARBA" id="ARBA00003043"/>
    </source>
</evidence>
<comment type="subcellular location">
    <subcellularLocation>
        <location evidence="2 9">Cytoplasm</location>
    </subcellularLocation>
</comment>
<dbReference type="STRING" id="490899.DKAM_1076"/>
<evidence type="ECO:0000313" key="10">
    <source>
        <dbReference type="EMBL" id="ACL11402.1"/>
    </source>
</evidence>
<evidence type="ECO:0000256" key="7">
    <source>
        <dbReference type="ARBA" id="ARBA00048707"/>
    </source>
</evidence>
<evidence type="ECO:0000256" key="5">
    <source>
        <dbReference type="ARBA" id="ARBA00022801"/>
    </source>
</evidence>
<dbReference type="CDD" id="cd02430">
    <property type="entry name" value="PTH2"/>
    <property type="match status" value="1"/>
</dbReference>
<dbReference type="InterPro" id="IPR002833">
    <property type="entry name" value="PTH2"/>
</dbReference>
<accession>B8D5M1</accession>
<keyword evidence="4 9" id="KW-0963">Cytoplasm</keyword>
<dbReference type="HAMAP" id="MF_00628">
    <property type="entry name" value="Pept_tRNA_hydro_arch"/>
    <property type="match status" value="1"/>
</dbReference>
<dbReference type="GO" id="GO:0005829">
    <property type="term" value="C:cytosol"/>
    <property type="evidence" value="ECO:0007669"/>
    <property type="project" value="TreeGrafter"/>
</dbReference>
<dbReference type="GeneID" id="7171180"/>
<dbReference type="GO" id="GO:0006412">
    <property type="term" value="P:translation"/>
    <property type="evidence" value="ECO:0007669"/>
    <property type="project" value="UniProtKB-UniRule"/>
</dbReference>
<dbReference type="NCBIfam" id="NF003314">
    <property type="entry name" value="PRK04322.1"/>
    <property type="match status" value="1"/>
</dbReference>
<dbReference type="InterPro" id="IPR034759">
    <property type="entry name" value="Pept_tRNA_hydro_arch"/>
</dbReference>
<dbReference type="Proteomes" id="UP000006903">
    <property type="component" value="Chromosome"/>
</dbReference>
<dbReference type="GeneID" id="13061584"/>
<dbReference type="HOGENOM" id="CLU_073661_2_2_2"/>
<dbReference type="RefSeq" id="WP_012608743.1">
    <property type="nucleotide sequence ID" value="NC_011766.1"/>
</dbReference>
<dbReference type="GO" id="GO:0004045">
    <property type="term" value="F:peptidyl-tRNA hydrolase activity"/>
    <property type="evidence" value="ECO:0007669"/>
    <property type="project" value="UniProtKB-UniRule"/>
</dbReference>
<evidence type="ECO:0000256" key="4">
    <source>
        <dbReference type="ARBA" id="ARBA00022490"/>
    </source>
</evidence>
<evidence type="ECO:0000313" key="11">
    <source>
        <dbReference type="Proteomes" id="UP000006903"/>
    </source>
</evidence>